<dbReference type="EMBL" id="JASPKY010000093">
    <property type="protein sequence ID" value="KAK9737959.1"/>
    <property type="molecule type" value="Genomic_DNA"/>
</dbReference>
<feature type="region of interest" description="Disordered" evidence="1">
    <location>
        <begin position="1"/>
        <end position="80"/>
    </location>
</feature>
<feature type="compositionally biased region" description="Polar residues" evidence="1">
    <location>
        <begin position="154"/>
        <end position="164"/>
    </location>
</feature>
<dbReference type="Proteomes" id="UP001458880">
    <property type="component" value="Unassembled WGS sequence"/>
</dbReference>
<gene>
    <name evidence="2" type="ORF">QE152_g10292</name>
</gene>
<reference evidence="2 3" key="1">
    <citation type="journal article" date="2024" name="BMC Genomics">
        <title>De novo assembly and annotation of Popillia japonica's genome with initial clues to its potential as an invasive pest.</title>
        <authorList>
            <person name="Cucini C."/>
            <person name="Boschi S."/>
            <person name="Funari R."/>
            <person name="Cardaioli E."/>
            <person name="Iannotti N."/>
            <person name="Marturano G."/>
            <person name="Paoli F."/>
            <person name="Bruttini M."/>
            <person name="Carapelli A."/>
            <person name="Frati F."/>
            <person name="Nardi F."/>
        </authorList>
    </citation>
    <scope>NUCLEOTIDE SEQUENCE [LARGE SCALE GENOMIC DNA]</scope>
    <source>
        <strain evidence="2">DMR45628</strain>
    </source>
</reference>
<evidence type="ECO:0000313" key="2">
    <source>
        <dbReference type="EMBL" id="KAK9737959.1"/>
    </source>
</evidence>
<organism evidence="2 3">
    <name type="scientific">Popillia japonica</name>
    <name type="common">Japanese beetle</name>
    <dbReference type="NCBI Taxonomy" id="7064"/>
    <lineage>
        <taxon>Eukaryota</taxon>
        <taxon>Metazoa</taxon>
        <taxon>Ecdysozoa</taxon>
        <taxon>Arthropoda</taxon>
        <taxon>Hexapoda</taxon>
        <taxon>Insecta</taxon>
        <taxon>Pterygota</taxon>
        <taxon>Neoptera</taxon>
        <taxon>Endopterygota</taxon>
        <taxon>Coleoptera</taxon>
        <taxon>Polyphaga</taxon>
        <taxon>Scarabaeiformia</taxon>
        <taxon>Scarabaeidae</taxon>
        <taxon>Rutelinae</taxon>
        <taxon>Popillia</taxon>
    </lineage>
</organism>
<comment type="caution">
    <text evidence="2">The sequence shown here is derived from an EMBL/GenBank/DDBJ whole genome shotgun (WGS) entry which is preliminary data.</text>
</comment>
<protein>
    <submittedName>
        <fullName evidence="2">Uncharacterized protein</fullName>
    </submittedName>
</protein>
<sequence>MEKENQNIKNNTNKNELDEVSKEGNPFERRDSLSRSPPESWKFRERSHSLQSTSNLGLDEENPDVQRTYKRKKTEATEKAESLFDSMRWIQSEQPIEDKIEELCKTVKTLRELCRAHPYTKTEIKAKVEETWIKVTRLRLSEIEKRKSQKETEAQSVPASANKNKTTEKHTQTEISATHNESVATQTAGTQDEINELVQEDEQAQNIDMRATTKNPIYIRSDALRYNR</sequence>
<feature type="region of interest" description="Disordered" evidence="1">
    <location>
        <begin position="145"/>
        <end position="228"/>
    </location>
</feature>
<accession>A0AAW1LS30</accession>
<keyword evidence="3" id="KW-1185">Reference proteome</keyword>
<proteinExistence type="predicted"/>
<feature type="compositionally biased region" description="Acidic residues" evidence="1">
    <location>
        <begin position="193"/>
        <end position="203"/>
    </location>
</feature>
<feature type="compositionally biased region" description="Basic and acidic residues" evidence="1">
    <location>
        <begin position="15"/>
        <end position="33"/>
    </location>
</feature>
<evidence type="ECO:0000256" key="1">
    <source>
        <dbReference type="SAM" id="MobiDB-lite"/>
    </source>
</evidence>
<feature type="compositionally biased region" description="Polar residues" evidence="1">
    <location>
        <begin position="173"/>
        <end position="192"/>
    </location>
</feature>
<dbReference type="AlphaFoldDB" id="A0AAW1LS30"/>
<evidence type="ECO:0000313" key="3">
    <source>
        <dbReference type="Proteomes" id="UP001458880"/>
    </source>
</evidence>
<name>A0AAW1LS30_POPJA</name>